<feature type="transmembrane region" description="Helical" evidence="4">
    <location>
        <begin position="79"/>
        <end position="96"/>
    </location>
</feature>
<feature type="domain" description="Histidine kinase" evidence="5">
    <location>
        <begin position="315"/>
        <end position="523"/>
    </location>
</feature>
<evidence type="ECO:0000256" key="1">
    <source>
        <dbReference type="ARBA" id="ARBA00000085"/>
    </source>
</evidence>
<evidence type="ECO:0000313" key="6">
    <source>
        <dbReference type="EMBL" id="ODS24872.1"/>
    </source>
</evidence>
<accession>A0A1D2QTF2</accession>
<dbReference type="InterPro" id="IPR003661">
    <property type="entry name" value="HisK_dim/P_dom"/>
</dbReference>
<dbReference type="GO" id="GO:0000155">
    <property type="term" value="F:phosphorelay sensor kinase activity"/>
    <property type="evidence" value="ECO:0007669"/>
    <property type="project" value="InterPro"/>
</dbReference>
<feature type="transmembrane region" description="Helical" evidence="4">
    <location>
        <begin position="126"/>
        <end position="145"/>
    </location>
</feature>
<evidence type="ECO:0000256" key="3">
    <source>
        <dbReference type="ARBA" id="ARBA00022553"/>
    </source>
</evidence>
<dbReference type="InterPro" id="IPR036097">
    <property type="entry name" value="HisK_dim/P_sf"/>
</dbReference>
<feature type="transmembrane region" description="Helical" evidence="4">
    <location>
        <begin position="152"/>
        <end position="174"/>
    </location>
</feature>
<dbReference type="CDD" id="cd00082">
    <property type="entry name" value="HisKA"/>
    <property type="match status" value="1"/>
</dbReference>
<dbReference type="PRINTS" id="PR00344">
    <property type="entry name" value="BCTRLSENSOR"/>
</dbReference>
<dbReference type="InterPro" id="IPR036890">
    <property type="entry name" value="HATPase_C_sf"/>
</dbReference>
<evidence type="ECO:0000256" key="4">
    <source>
        <dbReference type="SAM" id="Phobius"/>
    </source>
</evidence>
<feature type="transmembrane region" description="Helical" evidence="4">
    <location>
        <begin position="20"/>
        <end position="42"/>
    </location>
</feature>
<dbReference type="InterPro" id="IPR004358">
    <property type="entry name" value="Sig_transdc_His_kin-like_C"/>
</dbReference>
<dbReference type="Gene3D" id="3.30.450.20">
    <property type="entry name" value="PAS domain"/>
    <property type="match status" value="1"/>
</dbReference>
<organism evidence="6 7">
    <name type="scientific">Candidatus Endobugula sertula</name>
    <name type="common">Bugula neritina bacterial symbiont</name>
    <dbReference type="NCBI Taxonomy" id="62101"/>
    <lineage>
        <taxon>Bacteria</taxon>
        <taxon>Pseudomonadati</taxon>
        <taxon>Pseudomonadota</taxon>
        <taxon>Gammaproteobacteria</taxon>
        <taxon>Cellvibrionales</taxon>
        <taxon>Cellvibrionaceae</taxon>
        <taxon>Candidatus Endobugula</taxon>
    </lineage>
</organism>
<evidence type="ECO:0000256" key="2">
    <source>
        <dbReference type="ARBA" id="ARBA00012438"/>
    </source>
</evidence>
<keyword evidence="3" id="KW-0597">Phosphoprotein</keyword>
<sequence>MSTTSDLIPDNHRLLKVYIYYRLAMSVLLNVLFLSGLAGNILGTDRPEIFLYTSFIYIGFCCFSLTSYLTGIIKTDTNHVVFLLIVDVIALVLIIYTSIRASVGLGYLLLIPMAIGGTFLKGQTNIALAAFVSLLLITASVINSLDGSQHGFPLFTAGITGVLLFVTAIAFRLLSKKIQTSEHLVQEQIEHANYLHNMGQRIVETIHTGIVVIDNNLNIQLINQAAKKLLSHKQPFHSITQINDIYHILIHWKTTHIIPKTHTLNLGVNHDLKISFANLSDVQLTSIMLFIEDERHIHQEAQQLKLASLGRLTASIAHEIRNPLSAISHASQLLDESESISQKDQELLNMIQINSQRINQIISDILEFSRRKVASLKTVNIRQWLDKFCHDYLAHNKAHIHLSHLQKTIYCQVDPNHLHQIINNLVENALFHGQKSDLEQQVTITTNIDSRTQLPYIDIIDPGEGISDEHIDKIFEPFYTTKPTGSGLGLYLCKELCHANQADIVYFKKDKQRNNCFRLLLQT</sequence>
<dbReference type="Proteomes" id="UP000242502">
    <property type="component" value="Unassembled WGS sequence"/>
</dbReference>
<keyword evidence="4" id="KW-0472">Membrane</keyword>
<dbReference type="SMART" id="SM00388">
    <property type="entry name" value="HisKA"/>
    <property type="match status" value="1"/>
</dbReference>
<dbReference type="PANTHER" id="PTHR43065:SF52">
    <property type="entry name" value="SENSOR PROTEIN KINASE PILS"/>
    <property type="match status" value="1"/>
</dbReference>
<proteinExistence type="predicted"/>
<dbReference type="CDD" id="cd00075">
    <property type="entry name" value="HATPase"/>
    <property type="match status" value="1"/>
</dbReference>
<name>A0A1D2QTF2_9GAMM</name>
<dbReference type="PANTHER" id="PTHR43065">
    <property type="entry name" value="SENSOR HISTIDINE KINASE"/>
    <property type="match status" value="1"/>
</dbReference>
<dbReference type="Pfam" id="PF25323">
    <property type="entry name" value="6TM_PilS"/>
    <property type="match status" value="1"/>
</dbReference>
<comment type="caution">
    <text evidence="6">The sequence shown here is derived from an EMBL/GenBank/DDBJ whole genome shotgun (WGS) entry which is preliminary data.</text>
</comment>
<dbReference type="InterPro" id="IPR003594">
    <property type="entry name" value="HATPase_dom"/>
</dbReference>
<dbReference type="Gene3D" id="3.30.565.10">
    <property type="entry name" value="Histidine kinase-like ATPase, C-terminal domain"/>
    <property type="match status" value="1"/>
</dbReference>
<keyword evidence="4" id="KW-0812">Transmembrane</keyword>
<feature type="transmembrane region" description="Helical" evidence="4">
    <location>
        <begin position="103"/>
        <end position="120"/>
    </location>
</feature>
<feature type="transmembrane region" description="Helical" evidence="4">
    <location>
        <begin position="49"/>
        <end position="73"/>
    </location>
</feature>
<dbReference type="SUPFAM" id="SSF47384">
    <property type="entry name" value="Homodimeric domain of signal transducing histidine kinase"/>
    <property type="match status" value="1"/>
</dbReference>
<dbReference type="Gene3D" id="1.10.287.130">
    <property type="match status" value="1"/>
</dbReference>
<evidence type="ECO:0000313" key="7">
    <source>
        <dbReference type="Proteomes" id="UP000242502"/>
    </source>
</evidence>
<comment type="catalytic activity">
    <reaction evidence="1">
        <text>ATP + protein L-histidine = ADP + protein N-phospho-L-histidine.</text>
        <dbReference type="EC" id="2.7.13.3"/>
    </reaction>
</comment>
<dbReference type="Pfam" id="PF00512">
    <property type="entry name" value="HisKA"/>
    <property type="match status" value="1"/>
</dbReference>
<dbReference type="PROSITE" id="PS50109">
    <property type="entry name" value="HIS_KIN"/>
    <property type="match status" value="1"/>
</dbReference>
<dbReference type="AlphaFoldDB" id="A0A1D2QTF2"/>
<gene>
    <name evidence="6" type="ORF">AB835_00995</name>
</gene>
<dbReference type="Pfam" id="PF02518">
    <property type="entry name" value="HATPase_c"/>
    <property type="match status" value="1"/>
</dbReference>
<dbReference type="EC" id="2.7.13.3" evidence="2"/>
<protein>
    <recommendedName>
        <fullName evidence="2">histidine kinase</fullName>
        <ecNumber evidence="2">2.7.13.3</ecNumber>
    </recommendedName>
</protein>
<dbReference type="SUPFAM" id="SSF55874">
    <property type="entry name" value="ATPase domain of HSP90 chaperone/DNA topoisomerase II/histidine kinase"/>
    <property type="match status" value="1"/>
</dbReference>
<dbReference type="InterPro" id="IPR005467">
    <property type="entry name" value="His_kinase_dom"/>
</dbReference>
<reference evidence="6 7" key="1">
    <citation type="journal article" date="2016" name="Appl. Environ. Microbiol.">
        <title>Lack of Overt Genome Reduction in the Bryostatin-Producing Bryozoan Symbiont "Candidatus Endobugula sertula".</title>
        <authorList>
            <person name="Miller I.J."/>
            <person name="Vanee N."/>
            <person name="Fong S.S."/>
            <person name="Lim-Fong G.E."/>
            <person name="Kwan J.C."/>
        </authorList>
    </citation>
    <scope>NUCLEOTIDE SEQUENCE [LARGE SCALE GENOMIC DNA]</scope>
    <source>
        <strain evidence="6">AB1-4</strain>
    </source>
</reference>
<dbReference type="STRING" id="62101.AB835_00995"/>
<dbReference type="SMART" id="SM00387">
    <property type="entry name" value="HATPase_c"/>
    <property type="match status" value="1"/>
</dbReference>
<dbReference type="EMBL" id="MDLC01000003">
    <property type="protein sequence ID" value="ODS24872.1"/>
    <property type="molecule type" value="Genomic_DNA"/>
</dbReference>
<keyword evidence="4" id="KW-1133">Transmembrane helix</keyword>
<evidence type="ECO:0000259" key="5">
    <source>
        <dbReference type="PROSITE" id="PS50109"/>
    </source>
</evidence>